<dbReference type="AlphaFoldDB" id="A0A4R1B5Q9"/>
<protein>
    <submittedName>
        <fullName evidence="3">DUF2382 domain-containing protein</fullName>
    </submittedName>
</protein>
<name>A0A4R1B5Q9_9BACT</name>
<evidence type="ECO:0000259" key="2">
    <source>
        <dbReference type="Pfam" id="PF09557"/>
    </source>
</evidence>
<proteinExistence type="predicted"/>
<feature type="domain" description="DUF2382" evidence="2">
    <location>
        <begin position="58"/>
        <end position="168"/>
    </location>
</feature>
<feature type="region of interest" description="Disordered" evidence="1">
    <location>
        <begin position="1"/>
        <end position="50"/>
    </location>
</feature>
<dbReference type="EMBL" id="SJZI01000046">
    <property type="protein sequence ID" value="TCJ13331.1"/>
    <property type="molecule type" value="Genomic_DNA"/>
</dbReference>
<evidence type="ECO:0000313" key="3">
    <source>
        <dbReference type="EMBL" id="TCJ13331.1"/>
    </source>
</evidence>
<evidence type="ECO:0000313" key="4">
    <source>
        <dbReference type="Proteomes" id="UP000295334"/>
    </source>
</evidence>
<organism evidence="3 4">
    <name type="scientific">Flaviaesturariibacter flavus</name>
    <dbReference type="NCBI Taxonomy" id="2502780"/>
    <lineage>
        <taxon>Bacteria</taxon>
        <taxon>Pseudomonadati</taxon>
        <taxon>Bacteroidota</taxon>
        <taxon>Chitinophagia</taxon>
        <taxon>Chitinophagales</taxon>
        <taxon>Chitinophagaceae</taxon>
        <taxon>Flaviaestuariibacter</taxon>
    </lineage>
</organism>
<dbReference type="Proteomes" id="UP000295334">
    <property type="component" value="Unassembled WGS sequence"/>
</dbReference>
<accession>A0A4R1B5Q9</accession>
<reference evidence="3 4" key="1">
    <citation type="submission" date="2019-03" db="EMBL/GenBank/DDBJ databases">
        <authorList>
            <person name="Kim M.K.M."/>
        </authorList>
    </citation>
    <scope>NUCLEOTIDE SEQUENCE [LARGE SCALE GENOMIC DNA]</scope>
    <source>
        <strain evidence="3 4">17J68-12</strain>
    </source>
</reference>
<comment type="caution">
    <text evidence="3">The sequence shown here is derived from an EMBL/GenBank/DDBJ whole genome shotgun (WGS) entry which is preliminary data.</text>
</comment>
<evidence type="ECO:0000256" key="1">
    <source>
        <dbReference type="SAM" id="MobiDB-lite"/>
    </source>
</evidence>
<keyword evidence="4" id="KW-1185">Reference proteome</keyword>
<sequence length="180" mass="20304">MMNQENQRIILGPDGKPVHSQPASAVQQAPLVKNTEEPVTPGTTAAQNTPSDTDELVIPVVQEFMTVDKEVVETGRINIRTTVHEKEETINIPLLSEYYDVQRVPKKDVYAKAPVPRQEGDVIIVPVVKEILVIEKRYEVTEEVHLIRKTTSTPHIQQIVLLKEQVEVVRTDTDGNKKRL</sequence>
<feature type="compositionally biased region" description="Polar residues" evidence="1">
    <location>
        <begin position="41"/>
        <end position="50"/>
    </location>
</feature>
<dbReference type="Pfam" id="PF09557">
    <property type="entry name" value="DUF2382"/>
    <property type="match status" value="1"/>
</dbReference>
<dbReference type="OrthoDB" id="5569583at2"/>
<gene>
    <name evidence="3" type="ORF">EPD60_13145</name>
</gene>
<dbReference type="RefSeq" id="WP_131449987.1">
    <property type="nucleotide sequence ID" value="NZ_SJZI01000046.1"/>
</dbReference>
<dbReference type="InterPro" id="IPR019060">
    <property type="entry name" value="DUF2382"/>
</dbReference>